<proteinExistence type="predicted"/>
<accession>A0A7R9CCY7</accession>
<sequence length="106" mass="12043">MSRCMDVIEAKGVCKDRYRVYYNQATSSGTNQFSLVNWWAKEKLFQFPVLPLAPKVYHNFHGRLFLIPVLHTCVGRGRKKVSESVPAMLVAVEQKDVPATLSRGET</sequence>
<protein>
    <submittedName>
        <fullName evidence="1">Uncharacterized protein</fullName>
    </submittedName>
</protein>
<gene>
    <name evidence="1" type="ORF">TCEB3V08_LOCUS1007</name>
</gene>
<reference evidence="1" key="1">
    <citation type="submission" date="2020-11" db="EMBL/GenBank/DDBJ databases">
        <authorList>
            <person name="Tran Van P."/>
        </authorList>
    </citation>
    <scope>NUCLEOTIDE SEQUENCE</scope>
</reference>
<evidence type="ECO:0000313" key="1">
    <source>
        <dbReference type="EMBL" id="CAD7393007.1"/>
    </source>
</evidence>
<dbReference type="EMBL" id="OC316622">
    <property type="protein sequence ID" value="CAD7393007.1"/>
    <property type="molecule type" value="Genomic_DNA"/>
</dbReference>
<name>A0A7R9CCY7_TIMCR</name>
<dbReference type="AlphaFoldDB" id="A0A7R9CCY7"/>
<organism evidence="1">
    <name type="scientific">Timema cristinae</name>
    <name type="common">Walking stick</name>
    <dbReference type="NCBI Taxonomy" id="61476"/>
    <lineage>
        <taxon>Eukaryota</taxon>
        <taxon>Metazoa</taxon>
        <taxon>Ecdysozoa</taxon>
        <taxon>Arthropoda</taxon>
        <taxon>Hexapoda</taxon>
        <taxon>Insecta</taxon>
        <taxon>Pterygota</taxon>
        <taxon>Neoptera</taxon>
        <taxon>Polyneoptera</taxon>
        <taxon>Phasmatodea</taxon>
        <taxon>Timematodea</taxon>
        <taxon>Timematoidea</taxon>
        <taxon>Timematidae</taxon>
        <taxon>Timema</taxon>
    </lineage>
</organism>